<name>A0A7C8IJZ6_9PLEO</name>
<feature type="domain" description="BTB" evidence="1">
    <location>
        <begin position="17"/>
        <end position="76"/>
    </location>
</feature>
<dbReference type="Gene3D" id="3.30.710.10">
    <property type="entry name" value="Potassium Channel Kv1.1, Chain A"/>
    <property type="match status" value="1"/>
</dbReference>
<reference evidence="2 3" key="1">
    <citation type="submission" date="2020-01" db="EMBL/GenBank/DDBJ databases">
        <authorList>
            <consortium name="DOE Joint Genome Institute"/>
            <person name="Haridas S."/>
            <person name="Albert R."/>
            <person name="Binder M."/>
            <person name="Bloem J."/>
            <person name="Labutti K."/>
            <person name="Salamov A."/>
            <person name="Andreopoulos B."/>
            <person name="Baker S.E."/>
            <person name="Barry K."/>
            <person name="Bills G."/>
            <person name="Bluhm B.H."/>
            <person name="Cannon C."/>
            <person name="Castanera R."/>
            <person name="Culley D.E."/>
            <person name="Daum C."/>
            <person name="Ezra D."/>
            <person name="Gonzalez J.B."/>
            <person name="Henrissat B."/>
            <person name="Kuo A."/>
            <person name="Liang C."/>
            <person name="Lipzen A."/>
            <person name="Lutzoni F."/>
            <person name="Magnuson J."/>
            <person name="Mondo S."/>
            <person name="Nolan M."/>
            <person name="Ohm R."/>
            <person name="Pangilinan J."/>
            <person name="Park H.-J.H."/>
            <person name="Ramirez L."/>
            <person name="Alfaro M."/>
            <person name="Sun H."/>
            <person name="Tritt A."/>
            <person name="Yoshinaga Y."/>
            <person name="Zwiers L.-H.L."/>
            <person name="Turgeon B.G."/>
            <person name="Goodwin S.B."/>
            <person name="Spatafora J.W."/>
            <person name="Crous P.W."/>
            <person name="Grigoriev I.V."/>
        </authorList>
    </citation>
    <scope>NUCLEOTIDE SEQUENCE [LARGE SCALE GENOMIC DNA]</scope>
    <source>
        <strain evidence="2 3">CBS 611.86</strain>
    </source>
</reference>
<keyword evidence="3" id="KW-1185">Reference proteome</keyword>
<dbReference type="AlphaFoldDB" id="A0A7C8IJZ6"/>
<dbReference type="PROSITE" id="PS50097">
    <property type="entry name" value="BTB"/>
    <property type="match status" value="1"/>
</dbReference>
<evidence type="ECO:0000313" key="3">
    <source>
        <dbReference type="Proteomes" id="UP000481861"/>
    </source>
</evidence>
<protein>
    <recommendedName>
        <fullName evidence="1">BTB domain-containing protein</fullName>
    </recommendedName>
</protein>
<dbReference type="SUPFAM" id="SSF54695">
    <property type="entry name" value="POZ domain"/>
    <property type="match status" value="1"/>
</dbReference>
<dbReference type="EMBL" id="JAADJZ010000003">
    <property type="protein sequence ID" value="KAF2876150.1"/>
    <property type="molecule type" value="Genomic_DNA"/>
</dbReference>
<gene>
    <name evidence="2" type="ORF">BDV95DRAFT_614890</name>
</gene>
<proteinExistence type="predicted"/>
<comment type="caution">
    <text evidence="2">The sequence shown here is derived from an EMBL/GenBank/DDBJ whole genome shotgun (WGS) entry which is preliminary data.</text>
</comment>
<evidence type="ECO:0000259" key="1">
    <source>
        <dbReference type="PROSITE" id="PS50097"/>
    </source>
</evidence>
<evidence type="ECO:0000313" key="2">
    <source>
        <dbReference type="EMBL" id="KAF2876150.1"/>
    </source>
</evidence>
<sequence>MDLRASHTKSMPFLQSRVIPLLVHGKTYNVHEAILEGRTKWFSRPQQHPIVIENRDPRIIQIYLEYLYTGLLPLQRRGMTYEWELLGGLMLFAGFVKDAEAANVARRNILCGLQELGPLAVHLHPNSLGRIWIESSKDSIDPEFLIAVACTLYREDPPVTEQFPQSLLTAMQARRKVILTNVFQCPIDLYDSNGSYPIILAKEESTEYKPTPGGFKTYFPQDID</sequence>
<dbReference type="CDD" id="cd18186">
    <property type="entry name" value="BTB_POZ_ZBTB_KLHL-like"/>
    <property type="match status" value="1"/>
</dbReference>
<dbReference type="Proteomes" id="UP000481861">
    <property type="component" value="Unassembled WGS sequence"/>
</dbReference>
<organism evidence="2 3">
    <name type="scientific">Massariosphaeria phaeospora</name>
    <dbReference type="NCBI Taxonomy" id="100035"/>
    <lineage>
        <taxon>Eukaryota</taxon>
        <taxon>Fungi</taxon>
        <taxon>Dikarya</taxon>
        <taxon>Ascomycota</taxon>
        <taxon>Pezizomycotina</taxon>
        <taxon>Dothideomycetes</taxon>
        <taxon>Pleosporomycetidae</taxon>
        <taxon>Pleosporales</taxon>
        <taxon>Pleosporales incertae sedis</taxon>
        <taxon>Massariosphaeria</taxon>
    </lineage>
</organism>
<accession>A0A7C8IJZ6</accession>
<dbReference type="InterPro" id="IPR011333">
    <property type="entry name" value="SKP1/BTB/POZ_sf"/>
</dbReference>
<dbReference type="InterPro" id="IPR000210">
    <property type="entry name" value="BTB/POZ_dom"/>
</dbReference>